<evidence type="ECO:0000313" key="1">
    <source>
        <dbReference type="EMBL" id="CAE6861602.1"/>
    </source>
</evidence>
<evidence type="ECO:0000313" key="2">
    <source>
        <dbReference type="Proteomes" id="UP000674425"/>
    </source>
</evidence>
<dbReference type="RefSeq" id="WP_200622611.1">
    <property type="nucleotide sequence ID" value="NZ_CAJNAU010000167.1"/>
</dbReference>
<evidence type="ECO:0008006" key="3">
    <source>
        <dbReference type="Google" id="ProtNLM"/>
    </source>
</evidence>
<dbReference type="EMBL" id="CAJNAU010000167">
    <property type="protein sequence ID" value="CAE6861602.1"/>
    <property type="molecule type" value="Genomic_DNA"/>
</dbReference>
<organism evidence="1 2">
    <name type="scientific">Paraburkholderia aspalathi</name>
    <dbReference type="NCBI Taxonomy" id="1324617"/>
    <lineage>
        <taxon>Bacteria</taxon>
        <taxon>Pseudomonadati</taxon>
        <taxon>Pseudomonadota</taxon>
        <taxon>Betaproteobacteria</taxon>
        <taxon>Burkholderiales</taxon>
        <taxon>Burkholderiaceae</taxon>
        <taxon>Paraburkholderia</taxon>
    </lineage>
</organism>
<dbReference type="Proteomes" id="UP000674425">
    <property type="component" value="Unassembled WGS sequence"/>
</dbReference>
<gene>
    <name evidence="1" type="ORF">R69658_07643</name>
</gene>
<proteinExistence type="predicted"/>
<comment type="caution">
    <text evidence="1">The sequence shown here is derived from an EMBL/GenBank/DDBJ whole genome shotgun (WGS) entry which is preliminary data.</text>
</comment>
<keyword evidence="2" id="KW-1185">Reference proteome</keyword>
<protein>
    <recommendedName>
        <fullName evidence="3">AbiV family abortive infection protein</fullName>
    </recommendedName>
</protein>
<accession>A0ABM8T6N3</accession>
<reference evidence="1 2" key="1">
    <citation type="submission" date="2021-02" db="EMBL/GenBank/DDBJ databases">
        <authorList>
            <person name="Vanwijnsberghe S."/>
        </authorList>
    </citation>
    <scope>NUCLEOTIDE SEQUENCE [LARGE SCALE GENOMIC DNA]</scope>
    <source>
        <strain evidence="1 2">R-69658</strain>
    </source>
</reference>
<name>A0ABM8T6N3_9BURK</name>
<sequence>MALAHFTADTFEDVGRHLHAFGHIIGPDRLNGLSPSGHRDDAVVAVSMLLRIGGQLVSASADLIIDGRHYAGAALVMQLVEIEYLAWAFETNNEDAARWLRSTRQERESFFTPAKLRKAAHGRFRGVDYGNHRELGGHPVPRSWVLLNDDVVVPQVMLSDCLGHAERIWNHIVSWADRHMLGETMHRNIEEMSRQYAEWHRIDALTILSLSIAT</sequence>